<gene>
    <name evidence="1" type="ordered locus">Bresu_2533</name>
</gene>
<evidence type="ECO:0000313" key="1">
    <source>
        <dbReference type="EMBL" id="ADL01841.1"/>
    </source>
</evidence>
<reference evidence="2" key="1">
    <citation type="journal article" date="2011" name="J. Bacteriol.">
        <title>Genome sequences of eight morphologically diverse alphaproteobacteria.</title>
        <authorList>
            <consortium name="US DOE Joint Genome Institute"/>
            <person name="Brown P.J."/>
            <person name="Kysela D.T."/>
            <person name="Buechlein A."/>
            <person name="Hemmerich C."/>
            <person name="Brun Y.V."/>
        </authorList>
    </citation>
    <scope>NUCLEOTIDE SEQUENCE [LARGE SCALE GENOMIC DNA]</scope>
    <source>
        <strain evidence="2">ATCC 15264 / DSM 4735 / LMG 14903 / NBRC 16000 / CB 81</strain>
    </source>
</reference>
<proteinExistence type="predicted"/>
<accession>D9QLE7</accession>
<dbReference type="KEGG" id="bsb:Bresu_2533"/>
<name>D9QLE7_BRESC</name>
<dbReference type="Proteomes" id="UP000002696">
    <property type="component" value="Chromosome"/>
</dbReference>
<dbReference type="EMBL" id="CP002102">
    <property type="protein sequence ID" value="ADL01841.1"/>
    <property type="molecule type" value="Genomic_DNA"/>
</dbReference>
<protein>
    <submittedName>
        <fullName evidence="1">Uncharacterized protein</fullName>
    </submittedName>
</protein>
<dbReference type="AlphaFoldDB" id="D9QLE7"/>
<keyword evidence="2" id="KW-1185">Reference proteome</keyword>
<dbReference type="RefSeq" id="WP_013269942.1">
    <property type="nucleotide sequence ID" value="NC_014375.1"/>
</dbReference>
<dbReference type="InParanoid" id="D9QLE7"/>
<evidence type="ECO:0000313" key="2">
    <source>
        <dbReference type="Proteomes" id="UP000002696"/>
    </source>
</evidence>
<organism evidence="1 2">
    <name type="scientific">Brevundimonas subvibrioides (strain ATCC 15264 / DSM 4735 / LMG 14903 / NBRC 16000 / CB 81)</name>
    <name type="common">Caulobacter subvibrioides</name>
    <dbReference type="NCBI Taxonomy" id="633149"/>
    <lineage>
        <taxon>Bacteria</taxon>
        <taxon>Pseudomonadati</taxon>
        <taxon>Pseudomonadota</taxon>
        <taxon>Alphaproteobacteria</taxon>
        <taxon>Caulobacterales</taxon>
        <taxon>Caulobacteraceae</taxon>
        <taxon>Brevundimonas</taxon>
    </lineage>
</organism>
<dbReference type="HOGENOM" id="CLU_2647456_0_0_5"/>
<dbReference type="BioCyc" id="BSUB633149:G1GM8-2538-MONOMER"/>
<sequence>MPDPEPPAADVEGEAVVELEDLATLDLEASVDEVMTVVHWIEGHTGATPHGPERAVTMREDVPLPKPGIAAAPALP</sequence>